<reference evidence="1" key="2">
    <citation type="journal article" date="2015" name="Data Brief">
        <title>Shoot transcriptome of the giant reed, Arundo donax.</title>
        <authorList>
            <person name="Barrero R.A."/>
            <person name="Guerrero F.D."/>
            <person name="Moolhuijzen P."/>
            <person name="Goolsby J.A."/>
            <person name="Tidwell J."/>
            <person name="Bellgard S.E."/>
            <person name="Bellgard M.I."/>
        </authorList>
    </citation>
    <scope>NUCLEOTIDE SEQUENCE</scope>
    <source>
        <tissue evidence="1">Shoot tissue taken approximately 20 cm above the soil surface</tissue>
    </source>
</reference>
<evidence type="ECO:0000313" key="1">
    <source>
        <dbReference type="EMBL" id="JAE13606.1"/>
    </source>
</evidence>
<dbReference type="EMBL" id="GBRH01184290">
    <property type="protein sequence ID" value="JAE13606.1"/>
    <property type="molecule type" value="Transcribed_RNA"/>
</dbReference>
<proteinExistence type="predicted"/>
<accession>A0A0A9FTH2</accession>
<sequence length="8" mass="1077">MERRLYLP</sequence>
<reference evidence="1" key="1">
    <citation type="submission" date="2014-09" db="EMBL/GenBank/DDBJ databases">
        <authorList>
            <person name="Magalhaes I.L.F."/>
            <person name="Oliveira U."/>
            <person name="Santos F.R."/>
            <person name="Vidigal T.H.D.A."/>
            <person name="Brescovit A.D."/>
            <person name="Santos A.J."/>
        </authorList>
    </citation>
    <scope>NUCLEOTIDE SEQUENCE</scope>
    <source>
        <tissue evidence="1">Shoot tissue taken approximately 20 cm above the soil surface</tissue>
    </source>
</reference>
<name>A0A0A9FTH2_ARUDO</name>
<organism evidence="1">
    <name type="scientific">Arundo donax</name>
    <name type="common">Giant reed</name>
    <name type="synonym">Donax arundinaceus</name>
    <dbReference type="NCBI Taxonomy" id="35708"/>
    <lineage>
        <taxon>Eukaryota</taxon>
        <taxon>Viridiplantae</taxon>
        <taxon>Streptophyta</taxon>
        <taxon>Embryophyta</taxon>
        <taxon>Tracheophyta</taxon>
        <taxon>Spermatophyta</taxon>
        <taxon>Magnoliopsida</taxon>
        <taxon>Liliopsida</taxon>
        <taxon>Poales</taxon>
        <taxon>Poaceae</taxon>
        <taxon>PACMAD clade</taxon>
        <taxon>Arundinoideae</taxon>
        <taxon>Arundineae</taxon>
        <taxon>Arundo</taxon>
    </lineage>
</organism>
<protein>
    <submittedName>
        <fullName evidence="1">Uncharacterized protein</fullName>
    </submittedName>
</protein>